<dbReference type="PANTHER" id="PTHR43739:SF2">
    <property type="entry name" value="OLIGOXYLOGLUCAN-REDUCING END-SPECIFIC XYLOGLUCANASE-RELATED"/>
    <property type="match status" value="1"/>
</dbReference>
<evidence type="ECO:0000256" key="8">
    <source>
        <dbReference type="SAM" id="Phobius"/>
    </source>
</evidence>
<keyword evidence="11" id="KW-1185">Reference proteome</keyword>
<dbReference type="SUPFAM" id="SSF110296">
    <property type="entry name" value="Oligoxyloglucan reducing end-specific cellobiohydrolase"/>
    <property type="match status" value="2"/>
</dbReference>
<keyword evidence="3" id="KW-0378">Hydrolase</keyword>
<dbReference type="Proteomes" id="UP000620559">
    <property type="component" value="Unassembled WGS sequence"/>
</dbReference>
<dbReference type="InterPro" id="IPR052025">
    <property type="entry name" value="Xyloglucanase_GH74"/>
</dbReference>
<keyword evidence="8" id="KW-1133">Transmembrane helix</keyword>
<evidence type="ECO:0000313" key="11">
    <source>
        <dbReference type="Proteomes" id="UP000620559"/>
    </source>
</evidence>
<dbReference type="GO" id="GO:0000272">
    <property type="term" value="P:polysaccharide catabolic process"/>
    <property type="evidence" value="ECO:0007669"/>
    <property type="project" value="UniProtKB-KW"/>
</dbReference>
<dbReference type="EMBL" id="JADEWL010000013">
    <property type="protein sequence ID" value="MBE9212347.1"/>
    <property type="molecule type" value="Genomic_DNA"/>
</dbReference>
<keyword evidence="2" id="KW-0677">Repeat</keyword>
<keyword evidence="8" id="KW-0812">Transmembrane</keyword>
<dbReference type="GO" id="GO:0010411">
    <property type="term" value="P:xyloglucan metabolic process"/>
    <property type="evidence" value="ECO:0007669"/>
    <property type="project" value="TreeGrafter"/>
</dbReference>
<keyword evidence="4" id="KW-0119">Carbohydrate metabolism</keyword>
<gene>
    <name evidence="10" type="ORF">IQ247_06430</name>
</gene>
<keyword evidence="6" id="KW-0624">Polysaccharide degradation</keyword>
<comment type="similarity">
    <text evidence="7">Belongs to the glycosyl hydrolase 74 family.</text>
</comment>
<protein>
    <recommendedName>
        <fullName evidence="9">Sortilin N-terminal domain-containing protein</fullName>
    </recommendedName>
</protein>
<evidence type="ECO:0000256" key="2">
    <source>
        <dbReference type="ARBA" id="ARBA00022737"/>
    </source>
</evidence>
<feature type="transmembrane region" description="Helical" evidence="8">
    <location>
        <begin position="12"/>
        <end position="30"/>
    </location>
</feature>
<evidence type="ECO:0000256" key="3">
    <source>
        <dbReference type="ARBA" id="ARBA00022801"/>
    </source>
</evidence>
<reference evidence="10" key="1">
    <citation type="submission" date="2020-10" db="EMBL/GenBank/DDBJ databases">
        <authorList>
            <person name="Castelo-Branco R."/>
            <person name="Eusebio N."/>
            <person name="Adriana R."/>
            <person name="Vieira A."/>
            <person name="Brugerolle De Fraissinette N."/>
            <person name="Rezende De Castro R."/>
            <person name="Schneider M.P."/>
            <person name="Vasconcelos V."/>
            <person name="Leao P.N."/>
        </authorList>
    </citation>
    <scope>NUCLEOTIDE SEQUENCE</scope>
    <source>
        <strain evidence="10">LEGE 06105</strain>
    </source>
</reference>
<evidence type="ECO:0000256" key="4">
    <source>
        <dbReference type="ARBA" id="ARBA00023277"/>
    </source>
</evidence>
<evidence type="ECO:0000256" key="6">
    <source>
        <dbReference type="ARBA" id="ARBA00023326"/>
    </source>
</evidence>
<evidence type="ECO:0000256" key="1">
    <source>
        <dbReference type="ARBA" id="ARBA00022729"/>
    </source>
</evidence>
<dbReference type="Gene3D" id="2.130.10.10">
    <property type="entry name" value="YVTN repeat-like/Quinoprotein amine dehydrogenase"/>
    <property type="match status" value="2"/>
</dbReference>
<keyword evidence="8" id="KW-0472">Membrane</keyword>
<name>A0A8J7K017_9CYAN</name>
<dbReference type="CDD" id="cd15482">
    <property type="entry name" value="Sialidase_non-viral"/>
    <property type="match status" value="1"/>
</dbReference>
<dbReference type="PANTHER" id="PTHR43739">
    <property type="entry name" value="XYLOGLUCANASE (EUROFUNG)"/>
    <property type="match status" value="1"/>
</dbReference>
<evidence type="ECO:0000259" key="9">
    <source>
        <dbReference type="Pfam" id="PF15902"/>
    </source>
</evidence>
<accession>A0A8J7K017</accession>
<keyword evidence="5" id="KW-0326">Glycosidase</keyword>
<dbReference type="InterPro" id="IPR031778">
    <property type="entry name" value="Sortilin_N"/>
</dbReference>
<keyword evidence="1" id="KW-0732">Signal</keyword>
<organism evidence="10 11">
    <name type="scientific">Plectonema cf. radiosum LEGE 06105</name>
    <dbReference type="NCBI Taxonomy" id="945769"/>
    <lineage>
        <taxon>Bacteria</taxon>
        <taxon>Bacillati</taxon>
        <taxon>Cyanobacteriota</taxon>
        <taxon>Cyanophyceae</taxon>
        <taxon>Oscillatoriophycideae</taxon>
        <taxon>Oscillatoriales</taxon>
        <taxon>Microcoleaceae</taxon>
        <taxon>Plectonema</taxon>
    </lineage>
</organism>
<dbReference type="InterPro" id="IPR015943">
    <property type="entry name" value="WD40/YVTN_repeat-like_dom_sf"/>
</dbReference>
<dbReference type="AlphaFoldDB" id="A0A8J7K017"/>
<evidence type="ECO:0000313" key="10">
    <source>
        <dbReference type="EMBL" id="MBE9212347.1"/>
    </source>
</evidence>
<evidence type="ECO:0000256" key="7">
    <source>
        <dbReference type="ARBA" id="ARBA00037986"/>
    </source>
</evidence>
<dbReference type="Pfam" id="PF15902">
    <property type="entry name" value="Sortilin-Vps10"/>
    <property type="match status" value="1"/>
</dbReference>
<sequence length="720" mass="80679">MRFFNLFNSRQGKIFGIAFIALLITFFQQFSFNSNQIDRSIFQQISVLRPSSQLYPPLGEKNVAIGGGGYVTGIYLHPKKRDLVYIKTDIGGFYRWNAANSSWIPLNEQFPLAQSNYYGGEALALDPKYPNIVYIAVGKYTADWWQHQGTIFKSEDKGKTWNKLNLDLKMGGNEAQRWTGERLVVNPFDSQNLFFGSRKDGLWKSNNAGKSWVKVKSFPQIKDEIGINVITFDQYQKGTIYAVAHHHGIYKSTDTGETWLKVPESPTEVNRIAIGNQNVLYITHAQGVSKFVKNAWQNITPNKNKIAFNAITINPKNPEDIIVATYSDTSTEIFHSFNGGNKWIQQKHQANNTVSWWSEYMKSNPSIAAIEFDPWNPDRVWLTDWYGIWRTDNIDRNPVVWTNYQKGHEEVVTFTLVSTPSGALISGLVDVEGFYHDRGLNAYPSKMLSSKPHDFQDTYSIALCQKQPLSMVRVGGSRHNNTYNGATSRDGGKTWKKFPSFPANQMGTRVAISATNPNLFVITLSGTQPIRTTDAGASWLPVSGLPDGFEGVWNWTQPLVADKVDGSTFYYYASGKVYRSNNNGESFQIVSASLPHADWYSLKTTSGIRGELWLSLDKQGLYHSIDGGENFSRIAGVNEAHLIALGKPQIGNKSDTLYLYGEIANLGKGIFRSLNSGKTWQIIGNKNTPIGNDPNVMEASSTEFGLVFIGTNGRGIYYGK</sequence>
<dbReference type="GO" id="GO:0016798">
    <property type="term" value="F:hydrolase activity, acting on glycosyl bonds"/>
    <property type="evidence" value="ECO:0007669"/>
    <property type="project" value="UniProtKB-KW"/>
</dbReference>
<proteinExistence type="inferred from homology"/>
<dbReference type="RefSeq" id="WP_193918190.1">
    <property type="nucleotide sequence ID" value="NZ_JADEWL010000013.1"/>
</dbReference>
<feature type="domain" description="Sortilin N-terminal" evidence="9">
    <location>
        <begin position="150"/>
        <end position="269"/>
    </location>
</feature>
<comment type="caution">
    <text evidence="10">The sequence shown here is derived from an EMBL/GenBank/DDBJ whole genome shotgun (WGS) entry which is preliminary data.</text>
</comment>
<evidence type="ECO:0000256" key="5">
    <source>
        <dbReference type="ARBA" id="ARBA00023295"/>
    </source>
</evidence>